<evidence type="ECO:0000313" key="1">
    <source>
        <dbReference type="EMBL" id="PRO72747.1"/>
    </source>
</evidence>
<organism evidence="1 2">
    <name type="scientific">Alteromonas alba</name>
    <dbReference type="NCBI Taxonomy" id="2079529"/>
    <lineage>
        <taxon>Bacteria</taxon>
        <taxon>Pseudomonadati</taxon>
        <taxon>Pseudomonadota</taxon>
        <taxon>Gammaproteobacteria</taxon>
        <taxon>Alteromonadales</taxon>
        <taxon>Alteromonadaceae</taxon>
        <taxon>Alteromonas/Salinimonas group</taxon>
        <taxon>Alteromonas</taxon>
    </lineage>
</organism>
<comment type="caution">
    <text evidence="1">The sequence shown here is derived from an EMBL/GenBank/DDBJ whole genome shotgun (WGS) entry which is preliminary data.</text>
</comment>
<accession>A0A2S9V8E5</accession>
<gene>
    <name evidence="1" type="ORF">C6Y40_15110</name>
</gene>
<proteinExistence type="predicted"/>
<evidence type="ECO:0000313" key="2">
    <source>
        <dbReference type="Proteomes" id="UP000238949"/>
    </source>
</evidence>
<sequence length="74" mass="8391">MSYQYIVSKNGEIPLPDNMCDELMLKLGDILTCEVTKNKSLTLQKHTDQTLSDAQLKVAGNLTRIIEFNPDDYN</sequence>
<name>A0A2S9V8E5_9ALTE</name>
<keyword evidence="2" id="KW-1185">Reference proteome</keyword>
<evidence type="ECO:0008006" key="3">
    <source>
        <dbReference type="Google" id="ProtNLM"/>
    </source>
</evidence>
<dbReference type="AlphaFoldDB" id="A0A2S9V8E5"/>
<dbReference type="Proteomes" id="UP000238949">
    <property type="component" value="Unassembled WGS sequence"/>
</dbReference>
<dbReference type="EMBL" id="PVNP01000165">
    <property type="protein sequence ID" value="PRO72747.1"/>
    <property type="molecule type" value="Genomic_DNA"/>
</dbReference>
<protein>
    <recommendedName>
        <fullName evidence="3">AbrB family transcriptional regulator</fullName>
    </recommendedName>
</protein>
<reference evidence="2" key="1">
    <citation type="journal article" date="2020" name="Int. J. Syst. Evol. Microbiol.">
        <title>Alteromonas alba sp. nov., a marine bacterium isolated from the seawater of the West Pacific Ocean.</title>
        <authorList>
            <person name="Sun C."/>
            <person name="Wu Y.-H."/>
            <person name="Xamxidin M."/>
            <person name="Cheng H."/>
            <person name="Xu X.-W."/>
        </authorList>
    </citation>
    <scope>NUCLEOTIDE SEQUENCE [LARGE SCALE GENOMIC DNA]</scope>
    <source>
        <strain evidence="2">190</strain>
    </source>
</reference>